<feature type="transmembrane region" description="Helical" evidence="8">
    <location>
        <begin position="382"/>
        <end position="401"/>
    </location>
</feature>
<evidence type="ECO:0000256" key="2">
    <source>
        <dbReference type="ARBA" id="ARBA00022475"/>
    </source>
</evidence>
<sequence>MNYKQLQEDVEKHISNYFHTHTDPRLVYHNFEHTKEVVSAAQRIANHYQLNEQDFFAVTVAAYFHDTGYFEDSLNHEAKGAELADKFLAEHKVKDEIRENVKSAILATKIPQSPKNQIEKIICDADLYHLGLPDFRKKGKLMHKEAELLHKKDISKLEWRKRDIQFMETHRYHTDYAILLLNDQKQANINKLKSKLTVQEEISTEVAEPKNLAPVVVQGKGKRDKDNRPDKGIETMFRITSANNQRLSDMADNKAHILITVNSIMLSLIVSLLLRRLDDHGNLIIPTFILLLVSLTCVVVSILSTRPSIPKGEFSKEDIDNKKVNLLFFGNFYKMSLPSYTDGMIKVMNDKDFLYGTLITDVYSQGVVLGRKYKLIRLAYNIFMWGLIAAVFAFVIAYAAYGKL</sequence>
<dbReference type="AlphaFoldDB" id="A0A7S9PZB8"/>
<keyword evidence="4" id="KW-0547">Nucleotide-binding</keyword>
<dbReference type="GO" id="GO:0005886">
    <property type="term" value="C:plasma membrane"/>
    <property type="evidence" value="ECO:0007669"/>
    <property type="project" value="UniProtKB-SubCell"/>
</dbReference>
<keyword evidence="3 8" id="KW-0812">Transmembrane</keyword>
<dbReference type="NCBIfam" id="TIGR00277">
    <property type="entry name" value="HDIG"/>
    <property type="match status" value="1"/>
</dbReference>
<dbReference type="InterPro" id="IPR006675">
    <property type="entry name" value="HDIG_dom"/>
</dbReference>
<dbReference type="PROSITE" id="PS51831">
    <property type="entry name" value="HD"/>
    <property type="match status" value="1"/>
</dbReference>
<dbReference type="EMBL" id="CP064939">
    <property type="protein sequence ID" value="QPH39561.1"/>
    <property type="molecule type" value="Genomic_DNA"/>
</dbReference>
<keyword evidence="5 8" id="KW-1133">Transmembrane helix</keyword>
<evidence type="ECO:0000313" key="10">
    <source>
        <dbReference type="EMBL" id="QPH39561.1"/>
    </source>
</evidence>
<evidence type="ECO:0000256" key="5">
    <source>
        <dbReference type="ARBA" id="ARBA00022989"/>
    </source>
</evidence>
<feature type="transmembrane region" description="Helical" evidence="8">
    <location>
        <begin position="255"/>
        <end position="277"/>
    </location>
</feature>
<name>A0A7S9PZB8_9SPHI</name>
<proteinExistence type="predicted"/>
<feature type="domain" description="HD" evidence="9">
    <location>
        <begin position="30"/>
        <end position="131"/>
    </location>
</feature>
<dbReference type="Pfam" id="PF01966">
    <property type="entry name" value="HD"/>
    <property type="match status" value="1"/>
</dbReference>
<dbReference type="RefSeq" id="WP_196099027.1">
    <property type="nucleotide sequence ID" value="NZ_CP064939.1"/>
</dbReference>
<dbReference type="Proteomes" id="UP000594759">
    <property type="component" value="Chromosome"/>
</dbReference>
<keyword evidence="2" id="KW-1003">Cell membrane</keyword>
<evidence type="ECO:0000256" key="7">
    <source>
        <dbReference type="ARBA" id="ARBA00023136"/>
    </source>
</evidence>
<evidence type="ECO:0000313" key="11">
    <source>
        <dbReference type="Proteomes" id="UP000594759"/>
    </source>
</evidence>
<accession>A0A7S9PZB8</accession>
<reference evidence="10 11" key="1">
    <citation type="submission" date="2020-11" db="EMBL/GenBank/DDBJ databases">
        <title>Pedobacter endophytica, an endophytic bacteria isolated form Carex pumila.</title>
        <authorList>
            <person name="Peng Y."/>
            <person name="Jiang L."/>
            <person name="Lee J."/>
        </authorList>
    </citation>
    <scope>NUCLEOTIDE SEQUENCE [LARGE SCALE GENOMIC DNA]</scope>
    <source>
        <strain evidence="10 11">JBR3-12</strain>
    </source>
</reference>
<evidence type="ECO:0000259" key="9">
    <source>
        <dbReference type="PROSITE" id="PS51831"/>
    </source>
</evidence>
<keyword evidence="7 8" id="KW-0472">Membrane</keyword>
<dbReference type="KEGG" id="pex:IZT61_21395"/>
<evidence type="ECO:0000256" key="1">
    <source>
        <dbReference type="ARBA" id="ARBA00004236"/>
    </source>
</evidence>
<dbReference type="Gene3D" id="1.10.3210.10">
    <property type="entry name" value="Hypothetical protein af1432"/>
    <property type="match status" value="1"/>
</dbReference>
<dbReference type="Pfam" id="PF18967">
    <property type="entry name" value="PycTM"/>
    <property type="match status" value="1"/>
</dbReference>
<dbReference type="InterPro" id="IPR006674">
    <property type="entry name" value="HD_domain"/>
</dbReference>
<dbReference type="GO" id="GO:0051607">
    <property type="term" value="P:defense response to virus"/>
    <property type="evidence" value="ECO:0007669"/>
    <property type="project" value="UniProtKB-KW"/>
</dbReference>
<dbReference type="SUPFAM" id="SSF109604">
    <property type="entry name" value="HD-domain/PDEase-like"/>
    <property type="match status" value="1"/>
</dbReference>
<evidence type="ECO:0000256" key="3">
    <source>
        <dbReference type="ARBA" id="ARBA00022692"/>
    </source>
</evidence>
<evidence type="ECO:0000256" key="4">
    <source>
        <dbReference type="ARBA" id="ARBA00022741"/>
    </source>
</evidence>
<organism evidence="10 11">
    <name type="scientific">Pedobacter endophyticus</name>
    <dbReference type="NCBI Taxonomy" id="2789740"/>
    <lineage>
        <taxon>Bacteria</taxon>
        <taxon>Pseudomonadati</taxon>
        <taxon>Bacteroidota</taxon>
        <taxon>Sphingobacteriia</taxon>
        <taxon>Sphingobacteriales</taxon>
        <taxon>Sphingobacteriaceae</taxon>
        <taxon>Pedobacter</taxon>
    </lineage>
</organism>
<evidence type="ECO:0000256" key="8">
    <source>
        <dbReference type="SAM" id="Phobius"/>
    </source>
</evidence>
<dbReference type="InterPro" id="IPR003607">
    <property type="entry name" value="HD/PDEase_dom"/>
</dbReference>
<dbReference type="SMART" id="SM00471">
    <property type="entry name" value="HDc"/>
    <property type="match status" value="1"/>
</dbReference>
<dbReference type="CDD" id="cd00077">
    <property type="entry name" value="HDc"/>
    <property type="match status" value="1"/>
</dbReference>
<dbReference type="InterPro" id="IPR043760">
    <property type="entry name" value="PycTM_dom"/>
</dbReference>
<comment type="subcellular location">
    <subcellularLocation>
        <location evidence="1">Cell membrane</location>
    </subcellularLocation>
</comment>
<protein>
    <submittedName>
        <fullName evidence="10">HD domain-containing protein</fullName>
    </submittedName>
</protein>
<dbReference type="GO" id="GO:0000166">
    <property type="term" value="F:nucleotide binding"/>
    <property type="evidence" value="ECO:0007669"/>
    <property type="project" value="UniProtKB-KW"/>
</dbReference>
<gene>
    <name evidence="10" type="ORF">IZT61_21395</name>
</gene>
<feature type="transmembrane region" description="Helical" evidence="8">
    <location>
        <begin position="283"/>
        <end position="303"/>
    </location>
</feature>
<keyword evidence="11" id="KW-1185">Reference proteome</keyword>
<keyword evidence="6" id="KW-0051">Antiviral defense</keyword>
<evidence type="ECO:0000256" key="6">
    <source>
        <dbReference type="ARBA" id="ARBA00023118"/>
    </source>
</evidence>